<name>A0ABV0KL16_9CYAN</name>
<comment type="caution">
    <text evidence="1">The sequence shown here is derived from an EMBL/GenBank/DDBJ whole genome shotgun (WGS) entry which is preliminary data.</text>
</comment>
<evidence type="ECO:0000313" key="2">
    <source>
        <dbReference type="Proteomes" id="UP001476950"/>
    </source>
</evidence>
<sequence>MSDSYLADFDAWIAQTTQLLREHRWHEIDDKSGTIRRQGTMPISALQTNCSVRLPDYQELAHSLLKICIVLHCVIPSLNAITNIIAEVIDLQLKP</sequence>
<dbReference type="Proteomes" id="UP001476950">
    <property type="component" value="Unassembled WGS sequence"/>
</dbReference>
<dbReference type="EMBL" id="JAMPLM010000008">
    <property type="protein sequence ID" value="MEP1059055.1"/>
    <property type="molecule type" value="Genomic_DNA"/>
</dbReference>
<gene>
    <name evidence="1" type="ORF">NDI38_11465</name>
</gene>
<reference evidence="1 2" key="1">
    <citation type="submission" date="2022-04" db="EMBL/GenBank/DDBJ databases">
        <title>Positive selection, recombination, and allopatry shape intraspecific diversity of widespread and dominant cyanobacteria.</title>
        <authorList>
            <person name="Wei J."/>
            <person name="Shu W."/>
            <person name="Hu C."/>
        </authorList>
    </citation>
    <scope>NUCLEOTIDE SEQUENCE [LARGE SCALE GENOMIC DNA]</scope>
    <source>
        <strain evidence="1 2">AS-A4</strain>
    </source>
</reference>
<accession>A0ABV0KL16</accession>
<proteinExistence type="predicted"/>
<protein>
    <submittedName>
        <fullName evidence="1">DUF29 domain-containing protein</fullName>
    </submittedName>
</protein>
<dbReference type="RefSeq" id="WP_199305358.1">
    <property type="nucleotide sequence ID" value="NZ_JAMPLM010000008.1"/>
</dbReference>
<evidence type="ECO:0000313" key="1">
    <source>
        <dbReference type="EMBL" id="MEP1059055.1"/>
    </source>
</evidence>
<organism evidence="1 2">
    <name type="scientific">Stenomitos frigidus AS-A4</name>
    <dbReference type="NCBI Taxonomy" id="2933935"/>
    <lineage>
        <taxon>Bacteria</taxon>
        <taxon>Bacillati</taxon>
        <taxon>Cyanobacteriota</taxon>
        <taxon>Cyanophyceae</taxon>
        <taxon>Leptolyngbyales</taxon>
        <taxon>Leptolyngbyaceae</taxon>
        <taxon>Stenomitos</taxon>
    </lineage>
</organism>
<keyword evidence="2" id="KW-1185">Reference proteome</keyword>